<evidence type="ECO:0000256" key="1">
    <source>
        <dbReference type="SAM" id="MobiDB-lite"/>
    </source>
</evidence>
<dbReference type="STRING" id="641025.SAMN05421507_106119"/>
<organism evidence="2 3">
    <name type="scientific">Lentzea jiangxiensis</name>
    <dbReference type="NCBI Taxonomy" id="641025"/>
    <lineage>
        <taxon>Bacteria</taxon>
        <taxon>Bacillati</taxon>
        <taxon>Actinomycetota</taxon>
        <taxon>Actinomycetes</taxon>
        <taxon>Pseudonocardiales</taxon>
        <taxon>Pseudonocardiaceae</taxon>
        <taxon>Lentzea</taxon>
    </lineage>
</organism>
<dbReference type="Proteomes" id="UP000199691">
    <property type="component" value="Unassembled WGS sequence"/>
</dbReference>
<dbReference type="AlphaFoldDB" id="A0A1H0R1P1"/>
<accession>A0A1H0R1P1</accession>
<gene>
    <name evidence="2" type="ORF">SAMN05421507_106119</name>
</gene>
<reference evidence="3" key="1">
    <citation type="submission" date="2016-10" db="EMBL/GenBank/DDBJ databases">
        <authorList>
            <person name="Varghese N."/>
            <person name="Submissions S."/>
        </authorList>
    </citation>
    <scope>NUCLEOTIDE SEQUENCE [LARGE SCALE GENOMIC DNA]</scope>
    <source>
        <strain evidence="3">CGMCC 4.6609</strain>
    </source>
</reference>
<proteinExistence type="predicted"/>
<evidence type="ECO:0000313" key="3">
    <source>
        <dbReference type="Proteomes" id="UP000199691"/>
    </source>
</evidence>
<protein>
    <submittedName>
        <fullName evidence="2">Uncharacterized protein</fullName>
    </submittedName>
</protein>
<sequence length="63" mass="6645">MTTPNEPLRRPQPPHSAGASLPPLPTGAGPVIGQPVSSVDWFRRMPTGGGTVFLRPAEAEQND</sequence>
<dbReference type="EMBL" id="FNIX01000006">
    <property type="protein sequence ID" value="SDP23453.1"/>
    <property type="molecule type" value="Genomic_DNA"/>
</dbReference>
<name>A0A1H0R1P1_9PSEU</name>
<evidence type="ECO:0000313" key="2">
    <source>
        <dbReference type="EMBL" id="SDP23453.1"/>
    </source>
</evidence>
<keyword evidence="3" id="KW-1185">Reference proteome</keyword>
<feature type="region of interest" description="Disordered" evidence="1">
    <location>
        <begin position="1"/>
        <end position="33"/>
    </location>
</feature>